<proteinExistence type="predicted"/>
<keyword evidence="2" id="KW-1185">Reference proteome</keyword>
<dbReference type="AlphaFoldDB" id="U5L511"/>
<dbReference type="Proteomes" id="UP000017805">
    <property type="component" value="Chromosome"/>
</dbReference>
<evidence type="ECO:0000313" key="1">
    <source>
        <dbReference type="EMBL" id="AGX02784.1"/>
    </source>
</evidence>
<gene>
    <name evidence="1" type="ORF">N288_04135</name>
</gene>
<organism evidence="1 2">
    <name type="scientific">Bacillus infantis NRRL B-14911</name>
    <dbReference type="NCBI Taxonomy" id="1367477"/>
    <lineage>
        <taxon>Bacteria</taxon>
        <taxon>Bacillati</taxon>
        <taxon>Bacillota</taxon>
        <taxon>Bacilli</taxon>
        <taxon>Bacillales</taxon>
        <taxon>Bacillaceae</taxon>
        <taxon>Bacillus</taxon>
    </lineage>
</organism>
<dbReference type="EMBL" id="CP006643">
    <property type="protein sequence ID" value="AGX02784.1"/>
    <property type="molecule type" value="Genomic_DNA"/>
</dbReference>
<accession>U5L511</accession>
<name>U5L511_9BACI</name>
<reference evidence="1 2" key="1">
    <citation type="submission" date="2013-07" db="EMBL/GenBank/DDBJ databases">
        <title>Complete genome sequence of Bacillus infantis NRRL B-14911 that has potential to induce cardiac disease by antigenic mimicry.</title>
        <authorList>
            <person name="Massilamany C."/>
            <person name="Smith T.P.L."/>
            <person name="Loy J.D."/>
            <person name="Barletta R."/>
            <person name="Reddy J."/>
        </authorList>
    </citation>
    <scope>NUCLEOTIDE SEQUENCE [LARGE SCALE GENOMIC DNA]</scope>
    <source>
        <strain evidence="1 2">NRRL B-14911</strain>
    </source>
</reference>
<protein>
    <submittedName>
        <fullName evidence="1">Uncharacterized protein</fullName>
    </submittedName>
</protein>
<sequence>MKTKFVTLWESLLDIFDSRVSVTQLAKPEDLVISNAPLKNIKKGINKVYRQVYAAENKK</sequence>
<dbReference type="KEGG" id="bif:N288_04135"/>
<evidence type="ECO:0000313" key="2">
    <source>
        <dbReference type="Proteomes" id="UP000017805"/>
    </source>
</evidence>
<dbReference type="RefSeq" id="WP_009792050.1">
    <property type="nucleotide sequence ID" value="NC_022524.1"/>
</dbReference>
<dbReference type="PATRIC" id="fig|1367477.3.peg.765"/>
<dbReference type="HOGENOM" id="CLU_2950595_0_0_9"/>